<accession>A0ABQ0XGI8</accession>
<feature type="compositionally biased region" description="Low complexity" evidence="3">
    <location>
        <begin position="195"/>
        <end position="226"/>
    </location>
</feature>
<feature type="domain" description="Mannosyl-glycoprotein endo-beta-N-acetylglucosamidase-like" evidence="4">
    <location>
        <begin position="29"/>
        <end position="189"/>
    </location>
</feature>
<gene>
    <name evidence="5" type="ORF">LDI01_27710</name>
</gene>
<dbReference type="Gene3D" id="4.10.80.30">
    <property type="entry name" value="DNA polymerase, domain 6"/>
    <property type="match status" value="1"/>
</dbReference>
<evidence type="ECO:0000256" key="2">
    <source>
        <dbReference type="ARBA" id="ARBA00022801"/>
    </source>
</evidence>
<feature type="region of interest" description="Disordered" evidence="3">
    <location>
        <begin position="192"/>
        <end position="237"/>
    </location>
</feature>
<keyword evidence="6" id="KW-1185">Reference proteome</keyword>
<dbReference type="EMBL" id="BKAB01000077">
    <property type="protein sequence ID" value="GEP25178.1"/>
    <property type="molecule type" value="Genomic_DNA"/>
</dbReference>
<evidence type="ECO:0000256" key="1">
    <source>
        <dbReference type="ARBA" id="ARBA00010266"/>
    </source>
</evidence>
<dbReference type="PANTHER" id="PTHR33308:SF9">
    <property type="entry name" value="PEPTIDOGLYCAN HYDROLASE FLGJ"/>
    <property type="match status" value="1"/>
</dbReference>
<dbReference type="Pfam" id="PF01832">
    <property type="entry name" value="Glucosaminidase"/>
    <property type="match status" value="1"/>
</dbReference>
<evidence type="ECO:0000313" key="6">
    <source>
        <dbReference type="Proteomes" id="UP000321409"/>
    </source>
</evidence>
<dbReference type="PANTHER" id="PTHR33308">
    <property type="entry name" value="PEPTIDOGLYCAN HYDROLASE FLGJ"/>
    <property type="match status" value="1"/>
</dbReference>
<dbReference type="SMART" id="SM00047">
    <property type="entry name" value="LYZ2"/>
    <property type="match status" value="1"/>
</dbReference>
<evidence type="ECO:0000313" key="5">
    <source>
        <dbReference type="EMBL" id="GEP25178.1"/>
    </source>
</evidence>
<reference evidence="5 6" key="1">
    <citation type="submission" date="2019-07" db="EMBL/GenBank/DDBJ databases">
        <title>Whole genome shotgun sequence of Lactobacillus diolivorans NBRC 107869.</title>
        <authorList>
            <person name="Hosoyama A."/>
            <person name="Uohara A."/>
            <person name="Ohji S."/>
            <person name="Ichikawa N."/>
        </authorList>
    </citation>
    <scope>NUCLEOTIDE SEQUENCE [LARGE SCALE GENOMIC DNA]</scope>
    <source>
        <strain evidence="5 6">NBRC 107869</strain>
    </source>
</reference>
<organism evidence="5 6">
    <name type="scientific">Lentilactobacillus diolivorans</name>
    <dbReference type="NCBI Taxonomy" id="179838"/>
    <lineage>
        <taxon>Bacteria</taxon>
        <taxon>Bacillati</taxon>
        <taxon>Bacillota</taxon>
        <taxon>Bacilli</taxon>
        <taxon>Lactobacillales</taxon>
        <taxon>Lactobacillaceae</taxon>
        <taxon>Lentilactobacillus</taxon>
    </lineage>
</organism>
<dbReference type="Gene3D" id="1.10.530.10">
    <property type="match status" value="1"/>
</dbReference>
<comment type="similarity">
    <text evidence="1">Belongs to the glycosyl hydrolase 73 family.</text>
</comment>
<dbReference type="InterPro" id="IPR002901">
    <property type="entry name" value="MGlyc_endo_b_GlcNAc-like_dom"/>
</dbReference>
<dbReference type="Proteomes" id="UP000321409">
    <property type="component" value="Unassembled WGS sequence"/>
</dbReference>
<sequence>MRKVIKCGLMAVVITGMGFLLSILPSSTYVRAQASTASSFITKYKSDVKKASTKYNLYGSVMMAQAGLESGWGQSELTQDANNFFGIKGAYNGQSVSMPTVEYNSNGQMTNTTANFKKYPTAYASFADNGSTLRNGTSWNTNYYSGTWKENAGDYAAAANALTGKYATAPNYGTSLIKIIETYSLDQIFGENRSDGSSSSSTATTDSSDSQDSASTSSSTDSSASTNQPDLTNSQTTKAAVSVNYSHGSGKDLVPLSAKYNKYYVYNHVKGSSQNEKRYSWTSLGVKNRVQVYLDMKATKQGTSGSWYRFRFYPTTKAKKFWVYAPALSFAKTYYGAASGKLVPSRTASGSLYTHILGSPTLSKQTTKLTSLKAKKHYSVNQTALQSTKSGPVLWYRLADGKTKGWIKGTNVLSFPSSIAMVNANGTKTISEAANSSYLYNNATTAITMQKHYKLAQVDLRAGTKVKVDKLGYKVKDKSLWYRIICPNTDTKYWISSKFLS</sequence>
<protein>
    <recommendedName>
        <fullName evidence="4">Mannosyl-glycoprotein endo-beta-N-acetylglucosamidase-like domain-containing protein</fullName>
    </recommendedName>
</protein>
<comment type="caution">
    <text evidence="5">The sequence shown here is derived from an EMBL/GenBank/DDBJ whole genome shotgun (WGS) entry which is preliminary data.</text>
</comment>
<proteinExistence type="inferred from homology"/>
<dbReference type="InterPro" id="IPR051056">
    <property type="entry name" value="Glycosyl_Hydrolase_73"/>
</dbReference>
<evidence type="ECO:0000259" key="4">
    <source>
        <dbReference type="SMART" id="SM00047"/>
    </source>
</evidence>
<evidence type="ECO:0000256" key="3">
    <source>
        <dbReference type="SAM" id="MobiDB-lite"/>
    </source>
</evidence>
<name>A0ABQ0XGI8_9LACO</name>
<keyword evidence="2" id="KW-0378">Hydrolase</keyword>
<feature type="compositionally biased region" description="Polar residues" evidence="3">
    <location>
        <begin position="227"/>
        <end position="237"/>
    </location>
</feature>